<sequence>MIRSLKREWMTASSGVAILRRYSATQGGDRLETGVGRLIRDRGDHGVLVICDPRMVNKPYGATFIKSLPAIPRTRSWRCWGISSSSRRSPGGDRVCPGAAGQAPQNFEKLLALSACRLCN</sequence>
<dbReference type="GO" id="GO:0016818">
    <property type="term" value="F:hydrolase activity, acting on acid anhydrides, in phosphorus-containing anhydrides"/>
    <property type="evidence" value="ECO:0007669"/>
    <property type="project" value="InterPro"/>
</dbReference>
<dbReference type="InterPro" id="IPR006555">
    <property type="entry name" value="ATP-dep_Helicase_C"/>
</dbReference>
<dbReference type="AlphaFoldDB" id="A0A926FPB5"/>
<dbReference type="Pfam" id="PF13307">
    <property type="entry name" value="Helicase_C_2"/>
    <property type="match status" value="1"/>
</dbReference>
<comment type="caution">
    <text evidence="2">The sequence shown here is derived from an EMBL/GenBank/DDBJ whole genome shotgun (WGS) entry which is preliminary data.</text>
</comment>
<evidence type="ECO:0000313" key="2">
    <source>
        <dbReference type="EMBL" id="MBC8674412.1"/>
    </source>
</evidence>
<gene>
    <name evidence="2" type="ORF">H2136_21785</name>
</gene>
<reference evidence="2" key="1">
    <citation type="submission" date="2020-07" db="EMBL/GenBank/DDBJ databases">
        <title>Carbapenem Resistant Aeromonas hydrophila Carrying blacphA7 Isolated from Two Solid Organ Transplant Patients.</title>
        <authorList>
            <person name="Hilt E."/>
            <person name="Fitzwater S.P."/>
            <person name="Ward K."/>
            <person name="De St Maurice A."/>
            <person name="Chandrasekaran S."/>
            <person name="Garner O.B."/>
            <person name="Yang S."/>
        </authorList>
    </citation>
    <scope>NUCLEOTIDE SEQUENCE</scope>
    <source>
        <strain evidence="2">B-1</strain>
    </source>
</reference>
<evidence type="ECO:0000259" key="1">
    <source>
        <dbReference type="Pfam" id="PF13307"/>
    </source>
</evidence>
<dbReference type="EMBL" id="JACLAN010000016">
    <property type="protein sequence ID" value="MBC8674412.1"/>
    <property type="molecule type" value="Genomic_DNA"/>
</dbReference>
<dbReference type="Gene3D" id="3.40.50.300">
    <property type="entry name" value="P-loop containing nucleotide triphosphate hydrolases"/>
    <property type="match status" value="1"/>
</dbReference>
<dbReference type="GO" id="GO:0005524">
    <property type="term" value="F:ATP binding"/>
    <property type="evidence" value="ECO:0007669"/>
    <property type="project" value="InterPro"/>
</dbReference>
<dbReference type="InterPro" id="IPR027417">
    <property type="entry name" value="P-loop_NTPase"/>
</dbReference>
<dbReference type="GO" id="GO:0003676">
    <property type="term" value="F:nucleic acid binding"/>
    <property type="evidence" value="ECO:0007669"/>
    <property type="project" value="InterPro"/>
</dbReference>
<organism evidence="2">
    <name type="scientific">Aeromonas hydrophila</name>
    <dbReference type="NCBI Taxonomy" id="644"/>
    <lineage>
        <taxon>Bacteria</taxon>
        <taxon>Pseudomonadati</taxon>
        <taxon>Pseudomonadota</taxon>
        <taxon>Gammaproteobacteria</taxon>
        <taxon>Aeromonadales</taxon>
        <taxon>Aeromonadaceae</taxon>
        <taxon>Aeromonas</taxon>
    </lineage>
</organism>
<accession>A0A926FPB5</accession>
<name>A0A926FPB5_AERHY</name>
<dbReference type="GO" id="GO:0004386">
    <property type="term" value="F:helicase activity"/>
    <property type="evidence" value="ECO:0007669"/>
    <property type="project" value="InterPro"/>
</dbReference>
<feature type="domain" description="ATP-dependent helicase C-terminal" evidence="1">
    <location>
        <begin position="4"/>
        <end position="69"/>
    </location>
</feature>
<proteinExistence type="predicted"/>
<dbReference type="GO" id="GO:0006139">
    <property type="term" value="P:nucleobase-containing compound metabolic process"/>
    <property type="evidence" value="ECO:0007669"/>
    <property type="project" value="InterPro"/>
</dbReference>
<protein>
    <recommendedName>
        <fullName evidence="1">ATP-dependent helicase C-terminal domain-containing protein</fullName>
    </recommendedName>
</protein>